<comment type="caution">
    <text evidence="1">The sequence shown here is derived from an EMBL/GenBank/DDBJ whole genome shotgun (WGS) entry which is preliminary data.</text>
</comment>
<dbReference type="AlphaFoldDB" id="A0AAN8KES8"/>
<name>A0AAN8KES8_PATCE</name>
<accession>A0AAN8KES8</accession>
<sequence>MVSLEVVPCCRIIMAVVMVISITMANDISDEPLDTQDLQLLGYPQGKRQSNEDLTKILLKKLRFRDTEPVLHTLRQYHAMPKSKRQEMLMNNLAALLSGLKQRQAEPNLRIPSLRFG</sequence>
<dbReference type="EMBL" id="JAZGQO010000001">
    <property type="protein sequence ID" value="KAK6195485.1"/>
    <property type="molecule type" value="Genomic_DNA"/>
</dbReference>
<proteinExistence type="predicted"/>
<gene>
    <name evidence="1" type="ORF">SNE40_000906</name>
</gene>
<reference evidence="1 2" key="1">
    <citation type="submission" date="2024-01" db="EMBL/GenBank/DDBJ databases">
        <title>The genome of the rayed Mediterranean limpet Patella caerulea (Linnaeus, 1758).</title>
        <authorList>
            <person name="Anh-Thu Weber A."/>
            <person name="Halstead-Nussloch G."/>
        </authorList>
    </citation>
    <scope>NUCLEOTIDE SEQUENCE [LARGE SCALE GENOMIC DNA]</scope>
    <source>
        <strain evidence="1">AATW-2023a</strain>
        <tissue evidence="1">Whole specimen</tissue>
    </source>
</reference>
<keyword evidence="2" id="KW-1185">Reference proteome</keyword>
<dbReference type="Proteomes" id="UP001347796">
    <property type="component" value="Unassembled WGS sequence"/>
</dbReference>
<evidence type="ECO:0000313" key="1">
    <source>
        <dbReference type="EMBL" id="KAK6195485.1"/>
    </source>
</evidence>
<evidence type="ECO:0000313" key="2">
    <source>
        <dbReference type="Proteomes" id="UP001347796"/>
    </source>
</evidence>
<protein>
    <submittedName>
        <fullName evidence="1">Uncharacterized protein</fullName>
    </submittedName>
</protein>
<organism evidence="1 2">
    <name type="scientific">Patella caerulea</name>
    <name type="common">Rayed Mediterranean limpet</name>
    <dbReference type="NCBI Taxonomy" id="87958"/>
    <lineage>
        <taxon>Eukaryota</taxon>
        <taxon>Metazoa</taxon>
        <taxon>Spiralia</taxon>
        <taxon>Lophotrochozoa</taxon>
        <taxon>Mollusca</taxon>
        <taxon>Gastropoda</taxon>
        <taxon>Patellogastropoda</taxon>
        <taxon>Patelloidea</taxon>
        <taxon>Patellidae</taxon>
        <taxon>Patella</taxon>
    </lineage>
</organism>